<dbReference type="HOGENOM" id="CLU_049421_4_0_7"/>
<dbReference type="CDD" id="cd07984">
    <property type="entry name" value="LPLAT_LABLAT-like"/>
    <property type="match status" value="1"/>
</dbReference>
<evidence type="ECO:0000256" key="1">
    <source>
        <dbReference type="ARBA" id="ARBA00004533"/>
    </source>
</evidence>
<evidence type="ECO:0000256" key="5">
    <source>
        <dbReference type="ARBA" id="ARBA00023136"/>
    </source>
</evidence>
<accession>H1FVX3</accession>
<dbReference type="STRING" id="929558.SMGD1_1832"/>
<dbReference type="NCBIfam" id="NF006270">
    <property type="entry name" value="PRK08419.1"/>
    <property type="match status" value="1"/>
</dbReference>
<evidence type="ECO:0000313" key="7">
    <source>
        <dbReference type="EMBL" id="EHP30355.1"/>
    </source>
</evidence>
<protein>
    <submittedName>
        <fullName evidence="7">Lipid A biosynthesis lauroyl acyltransferase</fullName>
        <ecNumber evidence="7">2.3.1.-</ecNumber>
    </submittedName>
</protein>
<dbReference type="EMBL" id="AFRZ01000001">
    <property type="protein sequence ID" value="EHP30355.1"/>
    <property type="molecule type" value="Genomic_DNA"/>
</dbReference>
<comment type="caution">
    <text evidence="7">The sequence shown here is derived from an EMBL/GenBank/DDBJ whole genome shotgun (WGS) entry which is preliminary data.</text>
</comment>
<dbReference type="PIRSF" id="PIRSF026649">
    <property type="entry name" value="MsbB"/>
    <property type="match status" value="1"/>
</dbReference>
<dbReference type="PATRIC" id="fig|929558.5.peg.1827"/>
<keyword evidence="8" id="KW-1185">Reference proteome</keyword>
<gene>
    <name evidence="7" type="ORF">SMGD1_1832</name>
</gene>
<dbReference type="EC" id="2.3.1.-" evidence="7"/>
<evidence type="ECO:0000256" key="3">
    <source>
        <dbReference type="ARBA" id="ARBA00022519"/>
    </source>
</evidence>
<sequence length="295" mass="34737">MIGFYAFLILEKFLMLLPKKVRRAFFISLGFLAYKLSKRYNKVIRQNLQFIYGDNVDEAFVQKIAKNSFRQLLLNFLHTMEIRYYSIEELSKKITFENDEVLKKVQEQNRPIVFVTSHYGSWELAGAMLSALREPIMIVYKRMKNKYFEDYLLSSRSKSRMQYVERNGATRGILKQLRSGGAIAILIDANVNKKEAITVDFLGKPTSQIKTTAYFARKFNAALIPALIHANDDETYTIKFYDEIIPPKTDNEEEDIRVSTQMQTDWLSAEILKAPQPWFWLHRRFKDDYPEVYKK</sequence>
<keyword evidence="6 7" id="KW-0012">Acyltransferase</keyword>
<keyword evidence="4 7" id="KW-0808">Transferase</keyword>
<keyword evidence="3" id="KW-0997">Cell inner membrane</keyword>
<dbReference type="PANTHER" id="PTHR30606">
    <property type="entry name" value="LIPID A BIOSYNTHESIS LAUROYL ACYLTRANSFERASE"/>
    <property type="match status" value="1"/>
</dbReference>
<evidence type="ECO:0000256" key="6">
    <source>
        <dbReference type="ARBA" id="ARBA00023315"/>
    </source>
</evidence>
<evidence type="ECO:0000313" key="8">
    <source>
        <dbReference type="Proteomes" id="UP000006431"/>
    </source>
</evidence>
<dbReference type="eggNOG" id="COG1560">
    <property type="taxonomic scope" value="Bacteria"/>
</dbReference>
<name>B6BIK0_SULGG</name>
<evidence type="ECO:0000256" key="2">
    <source>
        <dbReference type="ARBA" id="ARBA00022475"/>
    </source>
</evidence>
<dbReference type="GO" id="GO:0016746">
    <property type="term" value="F:acyltransferase activity"/>
    <property type="evidence" value="ECO:0007669"/>
    <property type="project" value="UniProtKB-KW"/>
</dbReference>
<evidence type="ECO:0000256" key="4">
    <source>
        <dbReference type="ARBA" id="ARBA00022679"/>
    </source>
</evidence>
<dbReference type="GO" id="GO:0009247">
    <property type="term" value="P:glycolipid biosynthetic process"/>
    <property type="evidence" value="ECO:0007669"/>
    <property type="project" value="UniProtKB-ARBA"/>
</dbReference>
<dbReference type="PANTHER" id="PTHR30606:SF9">
    <property type="entry name" value="LIPID A BIOSYNTHESIS LAUROYLTRANSFERASE"/>
    <property type="match status" value="1"/>
</dbReference>
<dbReference type="Proteomes" id="UP000006431">
    <property type="component" value="Unassembled WGS sequence"/>
</dbReference>
<dbReference type="RefSeq" id="WP_008336564.1">
    <property type="nucleotide sequence ID" value="NZ_AFRZ01000001.1"/>
</dbReference>
<dbReference type="Pfam" id="PF03279">
    <property type="entry name" value="Lip_A_acyltrans"/>
    <property type="match status" value="1"/>
</dbReference>
<dbReference type="GO" id="GO:0005886">
    <property type="term" value="C:plasma membrane"/>
    <property type="evidence" value="ECO:0007669"/>
    <property type="project" value="UniProtKB-SubCell"/>
</dbReference>
<dbReference type="InterPro" id="IPR004960">
    <property type="entry name" value="LipA_acyltrans"/>
</dbReference>
<keyword evidence="2" id="KW-1003">Cell membrane</keyword>
<dbReference type="OrthoDB" id="9803456at2"/>
<dbReference type="AlphaFoldDB" id="B6BIK0"/>
<reference evidence="7 8" key="1">
    <citation type="journal article" date="2012" name="Proc. Natl. Acad. Sci. U.S.A.">
        <title>Genome and physiology of a model Epsilonproteobacterium responsible for sulfide detoxification in marine oxygen depletion zones.</title>
        <authorList>
            <person name="Grote J."/>
            <person name="Schott T."/>
            <person name="Bruckner C.G."/>
            <person name="Glockner F.O."/>
            <person name="Jost G."/>
            <person name="Teeling H."/>
            <person name="Labrenz M."/>
            <person name="Jurgens K."/>
        </authorList>
    </citation>
    <scope>NUCLEOTIDE SEQUENCE [LARGE SCALE GENOMIC DNA]</scope>
    <source>
        <strain evidence="7 8">GD1</strain>
    </source>
</reference>
<comment type="subcellular location">
    <subcellularLocation>
        <location evidence="1">Cell inner membrane</location>
    </subcellularLocation>
</comment>
<organism evidence="7 8">
    <name type="scientific">Sulfurimonas gotlandica (strain DSM 19862 / JCM 16533 / GD1)</name>
    <dbReference type="NCBI Taxonomy" id="929558"/>
    <lineage>
        <taxon>Bacteria</taxon>
        <taxon>Pseudomonadati</taxon>
        <taxon>Campylobacterota</taxon>
        <taxon>Epsilonproteobacteria</taxon>
        <taxon>Campylobacterales</taxon>
        <taxon>Sulfurimonadaceae</taxon>
        <taxon>Sulfurimonas</taxon>
    </lineage>
</organism>
<keyword evidence="5" id="KW-0472">Membrane</keyword>
<accession>B6BIK0</accession>
<proteinExistence type="predicted"/>